<reference evidence="2 3" key="1">
    <citation type="submission" date="2020-04" db="EMBL/GenBank/DDBJ databases">
        <authorList>
            <person name="Zhang R."/>
            <person name="Schippers A."/>
        </authorList>
    </citation>
    <scope>NUCLEOTIDE SEQUENCE [LARGE SCALE GENOMIC DNA]</scope>
    <source>
        <strain evidence="2 3">DSM 109850</strain>
    </source>
</reference>
<name>A0A7Y0L786_9FIRM</name>
<evidence type="ECO:0000256" key="1">
    <source>
        <dbReference type="SAM" id="MobiDB-lite"/>
    </source>
</evidence>
<evidence type="ECO:0000313" key="2">
    <source>
        <dbReference type="EMBL" id="NMP24516.1"/>
    </source>
</evidence>
<protein>
    <submittedName>
        <fullName evidence="2">Uncharacterized protein</fullName>
    </submittedName>
</protein>
<sequence length="100" mass="11281">MSRSTNTKQNDGPEVQPERPSTDNVVGTVRFKDLIINRSLRTGGAPRVSFPQELPEGLQEKWGSVFAATLTPEDVEQIELAAHEVRPRFFRERFGDNAKK</sequence>
<feature type="region of interest" description="Disordered" evidence="1">
    <location>
        <begin position="1"/>
        <end position="24"/>
    </location>
</feature>
<dbReference type="Proteomes" id="UP000533476">
    <property type="component" value="Unassembled WGS sequence"/>
</dbReference>
<evidence type="ECO:0000313" key="3">
    <source>
        <dbReference type="Proteomes" id="UP000533476"/>
    </source>
</evidence>
<comment type="caution">
    <text evidence="2">The sequence shown here is derived from an EMBL/GenBank/DDBJ whole genome shotgun (WGS) entry which is preliminary data.</text>
</comment>
<dbReference type="EMBL" id="JABBVZ010000117">
    <property type="protein sequence ID" value="NMP24516.1"/>
    <property type="molecule type" value="Genomic_DNA"/>
</dbReference>
<dbReference type="AlphaFoldDB" id="A0A7Y0L786"/>
<dbReference type="RefSeq" id="WP_169102696.1">
    <property type="nucleotide sequence ID" value="NZ_JABBVZ010000117.1"/>
</dbReference>
<proteinExistence type="predicted"/>
<keyword evidence="3" id="KW-1185">Reference proteome</keyword>
<accession>A0A7Y0L786</accession>
<organism evidence="2 3">
    <name type="scientific">Sulfobacillus harzensis</name>
    <dbReference type="NCBI Taxonomy" id="2729629"/>
    <lineage>
        <taxon>Bacteria</taxon>
        <taxon>Bacillati</taxon>
        <taxon>Bacillota</taxon>
        <taxon>Clostridia</taxon>
        <taxon>Eubacteriales</taxon>
        <taxon>Clostridiales Family XVII. Incertae Sedis</taxon>
        <taxon>Sulfobacillus</taxon>
    </lineage>
</organism>
<gene>
    <name evidence="2" type="ORF">HIJ39_19550</name>
</gene>
<feature type="compositionally biased region" description="Polar residues" evidence="1">
    <location>
        <begin position="1"/>
        <end position="10"/>
    </location>
</feature>